<reference evidence="2" key="1">
    <citation type="submission" date="2024-04" db="EMBL/GenBank/DDBJ databases">
        <title>Phylogenomic analyses of a clade within the roseobacter group suggest taxonomic reassignments of species of the genera Aestuariivita, Citreicella, Loktanella, Nautella, Pelagibaca, Ruegeria, Thalassobius, Thiobacimonas and Tropicibacter, and the proposal o.</title>
        <authorList>
            <person name="Jeon C.O."/>
        </authorList>
    </citation>
    <scope>NUCLEOTIDE SEQUENCE [LARGE SCALE GENOMIC DNA]</scope>
    <source>
        <strain evidence="2">SS1-5</strain>
    </source>
</reference>
<proteinExistence type="predicted"/>
<dbReference type="CDD" id="cd07812">
    <property type="entry name" value="SRPBCC"/>
    <property type="match status" value="1"/>
</dbReference>
<organism evidence="1 2">
    <name type="scientific">Yoonia rhodophyticola</name>
    <dbReference type="NCBI Taxonomy" id="3137370"/>
    <lineage>
        <taxon>Bacteria</taxon>
        <taxon>Pseudomonadati</taxon>
        <taxon>Pseudomonadota</taxon>
        <taxon>Alphaproteobacteria</taxon>
        <taxon>Rhodobacterales</taxon>
        <taxon>Paracoccaceae</taxon>
        <taxon>Yoonia</taxon>
    </lineage>
</organism>
<dbReference type="Proteomes" id="UP001470809">
    <property type="component" value="Chromosome"/>
</dbReference>
<name>A0AAN0NM66_9RHOB</name>
<evidence type="ECO:0000313" key="2">
    <source>
        <dbReference type="Proteomes" id="UP001470809"/>
    </source>
</evidence>
<dbReference type="InterPro" id="IPR023393">
    <property type="entry name" value="START-like_dom_sf"/>
</dbReference>
<dbReference type="SUPFAM" id="SSF55961">
    <property type="entry name" value="Bet v1-like"/>
    <property type="match status" value="1"/>
</dbReference>
<dbReference type="RefSeq" id="WP_342078412.1">
    <property type="nucleotide sequence ID" value="NZ_CP151767.2"/>
</dbReference>
<sequence>MKFSTREDIEAPIEHVFERVSDFASFERRALRHGADIVRLDDGAYQVGSGWDVSFTFRGRERRMHGELTEIDPPNMYQVYTSSDGMNITTEVQLVALSRGRTRVAVSMDLRAKSLTARLLLQSMKLAKTKLTKRFKARVLEFAEDIEDAYRKGS</sequence>
<dbReference type="AlphaFoldDB" id="A0AAN0NM66"/>
<dbReference type="KEGG" id="yrh:AABB31_09810"/>
<reference evidence="1 2" key="2">
    <citation type="submission" date="2024-08" db="EMBL/GenBank/DDBJ databases">
        <title>Phylogenomic analyses of a clade within the roseobacter group suggest taxonomic reassignments of species of the genera Aestuariivita, Citreicella, Loktanella, Nautella, Pelagibaca, Ruegeria, Thalassobius, Thiobacimonas and Tropicibacter, and the proposal o.</title>
        <authorList>
            <person name="Jeon C.O."/>
        </authorList>
    </citation>
    <scope>NUCLEOTIDE SEQUENCE [LARGE SCALE GENOMIC DNA]</scope>
    <source>
        <strain evidence="1 2">SS1-5</strain>
    </source>
</reference>
<gene>
    <name evidence="1" type="ORF">AABB31_09810</name>
</gene>
<protein>
    <submittedName>
        <fullName evidence="1">SRPBCC family protein</fullName>
    </submittedName>
</protein>
<accession>A0AAN0NM66</accession>
<evidence type="ECO:0000313" key="1">
    <source>
        <dbReference type="EMBL" id="WZU69119.1"/>
    </source>
</evidence>
<dbReference type="InterPro" id="IPR019587">
    <property type="entry name" value="Polyketide_cyclase/dehydratase"/>
</dbReference>
<dbReference type="EMBL" id="CP151767">
    <property type="protein sequence ID" value="WZU69119.1"/>
    <property type="molecule type" value="Genomic_DNA"/>
</dbReference>
<dbReference type="Gene3D" id="3.30.530.20">
    <property type="match status" value="1"/>
</dbReference>
<dbReference type="Pfam" id="PF10604">
    <property type="entry name" value="Polyketide_cyc2"/>
    <property type="match status" value="1"/>
</dbReference>
<keyword evidence="2" id="KW-1185">Reference proteome</keyword>